<evidence type="ECO:0000256" key="8">
    <source>
        <dbReference type="ARBA" id="ARBA00048248"/>
    </source>
</evidence>
<keyword evidence="2 9" id="KW-0436">Ligase</keyword>
<keyword evidence="3 9" id="KW-0547">Nucleotide-binding</keyword>
<dbReference type="GO" id="GO:0005524">
    <property type="term" value="F:ATP binding"/>
    <property type="evidence" value="ECO:0007669"/>
    <property type="project" value="UniProtKB-UniRule"/>
</dbReference>
<keyword evidence="1 9" id="KW-0963">Cytoplasm</keyword>
<dbReference type="SUPFAM" id="SSF52374">
    <property type="entry name" value="Nucleotidylyl transferase"/>
    <property type="match status" value="1"/>
</dbReference>
<name>A0AAT9GAB0_9RICK</name>
<evidence type="ECO:0000256" key="4">
    <source>
        <dbReference type="ARBA" id="ARBA00022840"/>
    </source>
</evidence>
<feature type="domain" description="Tyrosine--tRNA ligase SYY-like C-terminal" evidence="11">
    <location>
        <begin position="347"/>
        <end position="408"/>
    </location>
</feature>
<dbReference type="GO" id="GO:0003723">
    <property type="term" value="F:RNA binding"/>
    <property type="evidence" value="ECO:0007669"/>
    <property type="project" value="UniProtKB-KW"/>
</dbReference>
<comment type="function">
    <text evidence="9">Catalyzes the attachment of tyrosine to tRNA(Tyr) in a two-step reaction: tyrosine is first activated by ATP to form Tyr-AMP and then transferred to the acceptor end of tRNA(Tyr).</text>
</comment>
<dbReference type="InterPro" id="IPR024088">
    <property type="entry name" value="Tyr-tRNA-ligase_bac-type"/>
</dbReference>
<sequence>MFIKNFDSKGFLYQCTDLEKLTELMKNSKISAYIGFDCTAQSLHVGSLMQIMILRLLQQYGHKPIVLLGGATSKIGDPTGKDEARKSLTKEEIAKNAEGIKKSLSKFIKFGTGENDAILVDNSNWLESLNYLEFLRNFGSFFSVNRMLSMDSVKLRLEREQHMSFLEFNYMLLQAYDFYHLNKLYGCSLQIGGSDQWGNIVMGVDFTRKLTGNEVFGMTTPLLTTASGNKMGKSVGGAVWLNEDMLSPYDYYQYWRNCEDQDVVKFAKLYSELGEDAMQEFILLSASDINSAKKQLAFNLTKLCHGKEAAMTALETATKLFEQGEIDCNLPTIYLEQGRLALGIPAYELLYEAGLAKSKSEGRRLIRGAGAKINNQLIQDENMVVDLTFMQDNQVIKISAGKKKHVLIRLT</sequence>
<dbReference type="PANTHER" id="PTHR11766:SF0">
    <property type="entry name" value="TYROSINE--TRNA LIGASE, MITOCHONDRIAL"/>
    <property type="match status" value="1"/>
</dbReference>
<dbReference type="Gene3D" id="3.10.290.10">
    <property type="entry name" value="RNA-binding S4 domain"/>
    <property type="match status" value="1"/>
</dbReference>
<keyword evidence="6 9" id="KW-0648">Protein biosynthesis</keyword>
<dbReference type="GO" id="GO:0005829">
    <property type="term" value="C:cytosol"/>
    <property type="evidence" value="ECO:0007669"/>
    <property type="project" value="TreeGrafter"/>
</dbReference>
<dbReference type="FunFam" id="3.40.50.620:FF:000008">
    <property type="entry name" value="Tyrosine--tRNA ligase"/>
    <property type="match status" value="1"/>
</dbReference>
<keyword evidence="7 9" id="KW-0030">Aminoacyl-tRNA synthetase</keyword>
<evidence type="ECO:0000259" key="11">
    <source>
        <dbReference type="Pfam" id="PF22421"/>
    </source>
</evidence>
<organism evidence="12">
    <name type="scientific">Candidatus Tisiphia endosymbiont of Sergentomyia squamirostris</name>
    <dbReference type="NCBI Taxonomy" id="3113639"/>
    <lineage>
        <taxon>Bacteria</taxon>
        <taxon>Pseudomonadati</taxon>
        <taxon>Pseudomonadota</taxon>
        <taxon>Alphaproteobacteria</taxon>
        <taxon>Rickettsiales</taxon>
        <taxon>Rickettsiaceae</taxon>
        <taxon>Rickettsieae</taxon>
        <taxon>Candidatus Tisiphia</taxon>
    </lineage>
</organism>
<dbReference type="PANTHER" id="PTHR11766">
    <property type="entry name" value="TYROSYL-TRNA SYNTHETASE"/>
    <property type="match status" value="1"/>
</dbReference>
<evidence type="ECO:0000313" key="12">
    <source>
        <dbReference type="EMBL" id="BFD46710.1"/>
    </source>
</evidence>
<dbReference type="InterPro" id="IPR002305">
    <property type="entry name" value="aa-tRNA-synth_Ic"/>
</dbReference>
<dbReference type="EC" id="6.1.1.1" evidence="9"/>
<evidence type="ECO:0000256" key="9">
    <source>
        <dbReference type="HAMAP-Rule" id="MF_02006"/>
    </source>
</evidence>
<dbReference type="Pfam" id="PF00579">
    <property type="entry name" value="tRNA-synt_1b"/>
    <property type="match status" value="1"/>
</dbReference>
<dbReference type="Gene3D" id="3.40.50.620">
    <property type="entry name" value="HUPs"/>
    <property type="match status" value="1"/>
</dbReference>
<feature type="binding site" evidence="9">
    <location>
        <position position="233"/>
    </location>
    <ligand>
        <name>ATP</name>
        <dbReference type="ChEBI" id="CHEBI:30616"/>
    </ligand>
</feature>
<dbReference type="PROSITE" id="PS50889">
    <property type="entry name" value="S4"/>
    <property type="match status" value="1"/>
</dbReference>
<evidence type="ECO:0000256" key="10">
    <source>
        <dbReference type="PROSITE-ProRule" id="PRU00182"/>
    </source>
</evidence>
<keyword evidence="5 10" id="KW-0694">RNA-binding</keyword>
<dbReference type="SUPFAM" id="SSF55174">
    <property type="entry name" value="Alpha-L RNA-binding motif"/>
    <property type="match status" value="1"/>
</dbReference>
<dbReference type="NCBIfam" id="TIGR00234">
    <property type="entry name" value="tyrS"/>
    <property type="match status" value="1"/>
</dbReference>
<dbReference type="Pfam" id="PF22421">
    <property type="entry name" value="SYY_C-terminal"/>
    <property type="match status" value="1"/>
</dbReference>
<dbReference type="InterPro" id="IPR024107">
    <property type="entry name" value="Tyr-tRNA-ligase_bac_1"/>
</dbReference>
<comment type="subunit">
    <text evidence="9">Homodimer.</text>
</comment>
<evidence type="ECO:0000256" key="3">
    <source>
        <dbReference type="ARBA" id="ARBA00022741"/>
    </source>
</evidence>
<dbReference type="InterPro" id="IPR054608">
    <property type="entry name" value="SYY-like_C"/>
</dbReference>
<evidence type="ECO:0000256" key="5">
    <source>
        <dbReference type="ARBA" id="ARBA00022884"/>
    </source>
</evidence>
<dbReference type="CDD" id="cd00805">
    <property type="entry name" value="TyrRS_core"/>
    <property type="match status" value="1"/>
</dbReference>
<dbReference type="InterPro" id="IPR036986">
    <property type="entry name" value="S4_RNA-bd_sf"/>
</dbReference>
<dbReference type="AlphaFoldDB" id="A0AAT9GAB0"/>
<reference evidence="12" key="1">
    <citation type="submission" date="2024-01" db="EMBL/GenBank/DDBJ databases">
        <title>Sequencing the genomes of a sandfly, Sergentomyia squamirostris, and its two endosymbionts.</title>
        <authorList>
            <person name="Itokawa K."/>
            <person name="Sanjoba C."/>
        </authorList>
    </citation>
    <scope>NUCLEOTIDE SEQUENCE</scope>
    <source>
        <strain evidence="12">RiSSQ</strain>
    </source>
</reference>
<feature type="binding site" evidence="9">
    <location>
        <position position="170"/>
    </location>
    <ligand>
        <name>L-tyrosine</name>
        <dbReference type="ChEBI" id="CHEBI:58315"/>
    </ligand>
</feature>
<comment type="subcellular location">
    <subcellularLocation>
        <location evidence="9">Cytoplasm</location>
    </subcellularLocation>
</comment>
<dbReference type="GO" id="GO:0004831">
    <property type="term" value="F:tyrosine-tRNA ligase activity"/>
    <property type="evidence" value="ECO:0007669"/>
    <property type="project" value="UniProtKB-UniRule"/>
</dbReference>
<protein>
    <recommendedName>
        <fullName evidence="9">Tyrosine--tRNA ligase</fullName>
        <ecNumber evidence="9">6.1.1.1</ecNumber>
    </recommendedName>
    <alternativeName>
        <fullName evidence="9">Tyrosyl-tRNA synthetase</fullName>
        <shortName evidence="9">TyrRS</shortName>
    </alternativeName>
</protein>
<evidence type="ECO:0000256" key="2">
    <source>
        <dbReference type="ARBA" id="ARBA00022598"/>
    </source>
</evidence>
<dbReference type="CDD" id="cd00165">
    <property type="entry name" value="S4"/>
    <property type="match status" value="1"/>
</dbReference>
<dbReference type="GO" id="GO:0006437">
    <property type="term" value="P:tyrosyl-tRNA aminoacylation"/>
    <property type="evidence" value="ECO:0007669"/>
    <property type="project" value="UniProtKB-UniRule"/>
</dbReference>
<feature type="short sequence motif" description="'KMSKS' region" evidence="9">
    <location>
        <begin position="230"/>
        <end position="234"/>
    </location>
</feature>
<dbReference type="InterPro" id="IPR002307">
    <property type="entry name" value="Tyr-tRNA-ligase"/>
</dbReference>
<feature type="binding site" evidence="9">
    <location>
        <position position="33"/>
    </location>
    <ligand>
        <name>L-tyrosine</name>
        <dbReference type="ChEBI" id="CHEBI:58315"/>
    </ligand>
</feature>
<proteinExistence type="inferred from homology"/>
<feature type="binding site" evidence="9">
    <location>
        <position position="174"/>
    </location>
    <ligand>
        <name>L-tyrosine</name>
        <dbReference type="ChEBI" id="CHEBI:58315"/>
    </ligand>
</feature>
<feature type="short sequence motif" description="'HIGH' region" evidence="9">
    <location>
        <begin position="38"/>
        <end position="47"/>
    </location>
</feature>
<dbReference type="InterPro" id="IPR014729">
    <property type="entry name" value="Rossmann-like_a/b/a_fold"/>
</dbReference>
<comment type="catalytic activity">
    <reaction evidence="8 9">
        <text>tRNA(Tyr) + L-tyrosine + ATP = L-tyrosyl-tRNA(Tyr) + AMP + diphosphate + H(+)</text>
        <dbReference type="Rhea" id="RHEA:10220"/>
        <dbReference type="Rhea" id="RHEA-COMP:9706"/>
        <dbReference type="Rhea" id="RHEA-COMP:9707"/>
        <dbReference type="ChEBI" id="CHEBI:15378"/>
        <dbReference type="ChEBI" id="CHEBI:30616"/>
        <dbReference type="ChEBI" id="CHEBI:33019"/>
        <dbReference type="ChEBI" id="CHEBI:58315"/>
        <dbReference type="ChEBI" id="CHEBI:78442"/>
        <dbReference type="ChEBI" id="CHEBI:78536"/>
        <dbReference type="ChEBI" id="CHEBI:456215"/>
        <dbReference type="EC" id="6.1.1.1"/>
    </reaction>
</comment>
<dbReference type="PRINTS" id="PR01040">
    <property type="entry name" value="TRNASYNTHTYR"/>
</dbReference>
<evidence type="ECO:0000256" key="1">
    <source>
        <dbReference type="ARBA" id="ARBA00022490"/>
    </source>
</evidence>
<dbReference type="Gene3D" id="1.10.240.10">
    <property type="entry name" value="Tyrosyl-Transfer RNA Synthetase"/>
    <property type="match status" value="1"/>
</dbReference>
<accession>A0AAT9GAB0</accession>
<dbReference type="EMBL" id="AP029170">
    <property type="protein sequence ID" value="BFD46710.1"/>
    <property type="molecule type" value="Genomic_DNA"/>
</dbReference>
<evidence type="ECO:0000256" key="6">
    <source>
        <dbReference type="ARBA" id="ARBA00022917"/>
    </source>
</evidence>
<evidence type="ECO:0000256" key="7">
    <source>
        <dbReference type="ARBA" id="ARBA00023146"/>
    </source>
</evidence>
<comment type="similarity">
    <text evidence="9">Belongs to the class-I aminoacyl-tRNA synthetase family. TyrS type 1 subfamily.</text>
</comment>
<gene>
    <name evidence="9 12" type="primary">tyrS</name>
    <name evidence="12" type="ORF">DMENIID0002_13560</name>
</gene>
<dbReference type="HAMAP" id="MF_02006">
    <property type="entry name" value="Tyr_tRNA_synth_type1"/>
    <property type="match status" value="1"/>
</dbReference>
<keyword evidence="4 9" id="KW-0067">ATP-binding</keyword>